<proteinExistence type="predicted"/>
<keyword evidence="3" id="KW-1185">Reference proteome</keyword>
<sequence length="175" mass="19991">MIPKMTISPESFSHYLPVDLTDFSTGPYSPELSSPARVIVERDAQEDVEYVLPQILEEELPPSLNLPLYTPPVVLSIQKSACNSCKCDSTIKELLCAVKTLTTAQETTFQQLQHFDKTISSISTEIACFRGQMRQYFGRPRPRFQNRRKNFNPRPQPKMKSTVQKKSPEPPEEEQ</sequence>
<evidence type="ECO:0000313" key="3">
    <source>
        <dbReference type="Proteomes" id="UP000507470"/>
    </source>
</evidence>
<evidence type="ECO:0000313" key="2">
    <source>
        <dbReference type="EMBL" id="CAC5369427.1"/>
    </source>
</evidence>
<accession>A0A6J8AK74</accession>
<feature type="region of interest" description="Disordered" evidence="1">
    <location>
        <begin position="139"/>
        <end position="175"/>
    </location>
</feature>
<dbReference type="EMBL" id="CACVKT020001604">
    <property type="protein sequence ID" value="CAC5369427.1"/>
    <property type="molecule type" value="Genomic_DNA"/>
</dbReference>
<gene>
    <name evidence="2" type="ORF">MCOR_8625</name>
</gene>
<organism evidence="2 3">
    <name type="scientific">Mytilus coruscus</name>
    <name type="common">Sea mussel</name>
    <dbReference type="NCBI Taxonomy" id="42192"/>
    <lineage>
        <taxon>Eukaryota</taxon>
        <taxon>Metazoa</taxon>
        <taxon>Spiralia</taxon>
        <taxon>Lophotrochozoa</taxon>
        <taxon>Mollusca</taxon>
        <taxon>Bivalvia</taxon>
        <taxon>Autobranchia</taxon>
        <taxon>Pteriomorphia</taxon>
        <taxon>Mytilida</taxon>
        <taxon>Mytiloidea</taxon>
        <taxon>Mytilidae</taxon>
        <taxon>Mytilinae</taxon>
        <taxon>Mytilus</taxon>
    </lineage>
</organism>
<feature type="compositionally biased region" description="Basic residues" evidence="1">
    <location>
        <begin position="140"/>
        <end position="151"/>
    </location>
</feature>
<name>A0A6J8AK74_MYTCO</name>
<dbReference type="Proteomes" id="UP000507470">
    <property type="component" value="Unassembled WGS sequence"/>
</dbReference>
<protein>
    <submittedName>
        <fullName evidence="2">Uncharacterized protein</fullName>
    </submittedName>
</protein>
<dbReference type="AlphaFoldDB" id="A0A6J8AK74"/>
<reference evidence="2 3" key="1">
    <citation type="submission" date="2020-06" db="EMBL/GenBank/DDBJ databases">
        <authorList>
            <person name="Li R."/>
            <person name="Bekaert M."/>
        </authorList>
    </citation>
    <scope>NUCLEOTIDE SEQUENCE [LARGE SCALE GENOMIC DNA]</scope>
    <source>
        <strain evidence="3">wild</strain>
    </source>
</reference>
<evidence type="ECO:0000256" key="1">
    <source>
        <dbReference type="SAM" id="MobiDB-lite"/>
    </source>
</evidence>